<name>A0ABW2JXI7_9ACTN</name>
<protein>
    <recommendedName>
        <fullName evidence="3">Questin oxidase family protein</fullName>
    </recommendedName>
</protein>
<sequence length="341" mass="36462">MTAVTYTEAVNDALERLSSLGYEHGPAFVNHAPMAAEALAYMGYTESLPEWIERNLRLRSYHPQPECRWPLSPYDPAEWRPALGDFDRVADWTALFARELAQEEWRHVLARWWPRLLPGTLGALGHGVIRTAHAVRAVALAGDDARLQLDELARGLGYWAARYKDVPGGTGPGRKGVSAGAVADIPFDHDSDSDRDSDSDGGGAALVGLDTLVAEAAGRYARTPQHNPVPLIHAVTVPAAIRLVCAHLPVAQRLPSYLAARDSVRVMESYFGAGPAGATGAVRPVAGLPAGAELFATAAALGDEHAIKLAEVAVRHNVLAPDHRYAAAAHVANEALARLTP</sequence>
<evidence type="ECO:0000313" key="1">
    <source>
        <dbReference type="EMBL" id="MFC7310815.1"/>
    </source>
</evidence>
<organism evidence="1 2">
    <name type="scientific">Streptomyces monticola</name>
    <dbReference type="NCBI Taxonomy" id="2666263"/>
    <lineage>
        <taxon>Bacteria</taxon>
        <taxon>Bacillati</taxon>
        <taxon>Actinomycetota</taxon>
        <taxon>Actinomycetes</taxon>
        <taxon>Kitasatosporales</taxon>
        <taxon>Streptomycetaceae</taxon>
        <taxon>Streptomyces</taxon>
    </lineage>
</organism>
<evidence type="ECO:0000313" key="2">
    <source>
        <dbReference type="Proteomes" id="UP001596523"/>
    </source>
</evidence>
<evidence type="ECO:0008006" key="3">
    <source>
        <dbReference type="Google" id="ProtNLM"/>
    </source>
</evidence>
<dbReference type="RefSeq" id="WP_381842031.1">
    <property type="nucleotide sequence ID" value="NZ_JBHTCF010000049.1"/>
</dbReference>
<proteinExistence type="predicted"/>
<reference evidence="2" key="1">
    <citation type="journal article" date="2019" name="Int. J. Syst. Evol. Microbiol.">
        <title>The Global Catalogue of Microorganisms (GCM) 10K type strain sequencing project: providing services to taxonomists for standard genome sequencing and annotation.</title>
        <authorList>
            <consortium name="The Broad Institute Genomics Platform"/>
            <consortium name="The Broad Institute Genome Sequencing Center for Infectious Disease"/>
            <person name="Wu L."/>
            <person name="Ma J."/>
        </authorList>
    </citation>
    <scope>NUCLEOTIDE SEQUENCE [LARGE SCALE GENOMIC DNA]</scope>
    <source>
        <strain evidence="2">SYNS20</strain>
    </source>
</reference>
<gene>
    <name evidence="1" type="ORF">ACFQVC_42210</name>
</gene>
<comment type="caution">
    <text evidence="1">The sequence shown here is derived from an EMBL/GenBank/DDBJ whole genome shotgun (WGS) entry which is preliminary data.</text>
</comment>
<keyword evidence="2" id="KW-1185">Reference proteome</keyword>
<dbReference type="EMBL" id="JBHTCF010000049">
    <property type="protein sequence ID" value="MFC7310815.1"/>
    <property type="molecule type" value="Genomic_DNA"/>
</dbReference>
<dbReference type="Proteomes" id="UP001596523">
    <property type="component" value="Unassembled WGS sequence"/>
</dbReference>
<accession>A0ABW2JXI7</accession>